<organism evidence="1 2">
    <name type="scientific">Chlamydomonas eustigma</name>
    <dbReference type="NCBI Taxonomy" id="1157962"/>
    <lineage>
        <taxon>Eukaryota</taxon>
        <taxon>Viridiplantae</taxon>
        <taxon>Chlorophyta</taxon>
        <taxon>core chlorophytes</taxon>
        <taxon>Chlorophyceae</taxon>
        <taxon>CS clade</taxon>
        <taxon>Chlamydomonadales</taxon>
        <taxon>Chlamydomonadaceae</taxon>
        <taxon>Chlamydomonas</taxon>
    </lineage>
</organism>
<proteinExistence type="predicted"/>
<evidence type="ECO:0000313" key="2">
    <source>
        <dbReference type="Proteomes" id="UP000232323"/>
    </source>
</evidence>
<keyword evidence="2" id="KW-1185">Reference proteome</keyword>
<dbReference type="AlphaFoldDB" id="A0A250XQ65"/>
<gene>
    <name evidence="1" type="ORF">CEUSTIGMA_g12641.t1</name>
</gene>
<name>A0A250XQ65_9CHLO</name>
<reference evidence="1 2" key="1">
    <citation type="submission" date="2017-08" db="EMBL/GenBank/DDBJ databases">
        <title>Acidophilic green algal genome provides insights into adaptation to an acidic environment.</title>
        <authorList>
            <person name="Hirooka S."/>
            <person name="Hirose Y."/>
            <person name="Kanesaki Y."/>
            <person name="Higuchi S."/>
            <person name="Fujiwara T."/>
            <person name="Onuma R."/>
            <person name="Era A."/>
            <person name="Ohbayashi R."/>
            <person name="Uzuka A."/>
            <person name="Nozaki H."/>
            <person name="Yoshikawa H."/>
            <person name="Miyagishima S.Y."/>
        </authorList>
    </citation>
    <scope>NUCLEOTIDE SEQUENCE [LARGE SCALE GENOMIC DNA]</scope>
    <source>
        <strain evidence="1 2">NIES-2499</strain>
    </source>
</reference>
<evidence type="ECO:0000313" key="1">
    <source>
        <dbReference type="EMBL" id="GAX85221.1"/>
    </source>
</evidence>
<accession>A0A250XQ65</accession>
<protein>
    <submittedName>
        <fullName evidence="1">Uncharacterized protein</fullName>
    </submittedName>
</protein>
<dbReference type="Proteomes" id="UP000232323">
    <property type="component" value="Unassembled WGS sequence"/>
</dbReference>
<comment type="caution">
    <text evidence="1">The sequence shown here is derived from an EMBL/GenBank/DDBJ whole genome shotgun (WGS) entry which is preliminary data.</text>
</comment>
<dbReference type="EMBL" id="BEGY01000156">
    <property type="protein sequence ID" value="GAX85221.1"/>
    <property type="molecule type" value="Genomic_DNA"/>
</dbReference>
<dbReference type="OrthoDB" id="537826at2759"/>
<sequence>MDTCFLVPPLDVAYAWLVHRLNPTAYAADCNRISKARRIFDSTPVPSASPSDVHRCIMIADVYNPGYKPGPFAFTGSETRRLYYYQTDLDIEPPCPKMATFKLWSSVVKRTRPKAWKGHPEPFFPPIL</sequence>